<dbReference type="InParanoid" id="A0A5C3NT89"/>
<dbReference type="STRING" id="1314778.A0A5C3NT89"/>
<dbReference type="AlphaFoldDB" id="A0A5C3NT89"/>
<dbReference type="EMBL" id="ML211980">
    <property type="protein sequence ID" value="TFK79618.1"/>
    <property type="molecule type" value="Genomic_DNA"/>
</dbReference>
<proteinExistence type="predicted"/>
<protein>
    <submittedName>
        <fullName evidence="1">Macro domain-like protein</fullName>
    </submittedName>
</protein>
<dbReference type="InterPro" id="IPR043472">
    <property type="entry name" value="Macro_dom-like"/>
</dbReference>
<accession>A0A5C3NT89</accession>
<name>A0A5C3NT89_9APHY</name>
<sequence length="248" mass="27415">MNSELDVSVLPDFVLIAPPPRTNPRTKVTLPSLCAAWRLELADLPEAVSSRFTVKEAQLDPAALAQDFGTFECLVSPANSFGIMDGGYDMALSVAFTVDKNIWALTNTVQDVLQRKHRGYLPPASCTLVPLTPELTASNPLGCTVLVVVPTMRIPENVSWHLDLVYDSMWNLLTALWRWNEGERPEGAESIKKVLMTGLATGYGETSFEKCAKQMFLAARNFARGWGDHSRWNDLSKPVQEMNSTRSG</sequence>
<organism evidence="1 2">
    <name type="scientific">Polyporus arcularius HHB13444</name>
    <dbReference type="NCBI Taxonomy" id="1314778"/>
    <lineage>
        <taxon>Eukaryota</taxon>
        <taxon>Fungi</taxon>
        <taxon>Dikarya</taxon>
        <taxon>Basidiomycota</taxon>
        <taxon>Agaricomycotina</taxon>
        <taxon>Agaricomycetes</taxon>
        <taxon>Polyporales</taxon>
        <taxon>Polyporaceae</taxon>
        <taxon>Polyporus</taxon>
    </lineage>
</organism>
<dbReference type="SUPFAM" id="SSF52949">
    <property type="entry name" value="Macro domain-like"/>
    <property type="match status" value="1"/>
</dbReference>
<gene>
    <name evidence="1" type="ORF">K466DRAFT_533733</name>
</gene>
<reference evidence="1 2" key="1">
    <citation type="journal article" date="2019" name="Nat. Ecol. Evol.">
        <title>Megaphylogeny resolves global patterns of mushroom evolution.</title>
        <authorList>
            <person name="Varga T."/>
            <person name="Krizsan K."/>
            <person name="Foldi C."/>
            <person name="Dima B."/>
            <person name="Sanchez-Garcia M."/>
            <person name="Sanchez-Ramirez S."/>
            <person name="Szollosi G.J."/>
            <person name="Szarkandi J.G."/>
            <person name="Papp V."/>
            <person name="Albert L."/>
            <person name="Andreopoulos W."/>
            <person name="Angelini C."/>
            <person name="Antonin V."/>
            <person name="Barry K.W."/>
            <person name="Bougher N.L."/>
            <person name="Buchanan P."/>
            <person name="Buyck B."/>
            <person name="Bense V."/>
            <person name="Catcheside P."/>
            <person name="Chovatia M."/>
            <person name="Cooper J."/>
            <person name="Damon W."/>
            <person name="Desjardin D."/>
            <person name="Finy P."/>
            <person name="Geml J."/>
            <person name="Haridas S."/>
            <person name="Hughes K."/>
            <person name="Justo A."/>
            <person name="Karasinski D."/>
            <person name="Kautmanova I."/>
            <person name="Kiss B."/>
            <person name="Kocsube S."/>
            <person name="Kotiranta H."/>
            <person name="LaButti K.M."/>
            <person name="Lechner B.E."/>
            <person name="Liimatainen K."/>
            <person name="Lipzen A."/>
            <person name="Lukacs Z."/>
            <person name="Mihaltcheva S."/>
            <person name="Morgado L.N."/>
            <person name="Niskanen T."/>
            <person name="Noordeloos M.E."/>
            <person name="Ohm R.A."/>
            <person name="Ortiz-Santana B."/>
            <person name="Ovrebo C."/>
            <person name="Racz N."/>
            <person name="Riley R."/>
            <person name="Savchenko A."/>
            <person name="Shiryaev A."/>
            <person name="Soop K."/>
            <person name="Spirin V."/>
            <person name="Szebenyi C."/>
            <person name="Tomsovsky M."/>
            <person name="Tulloss R.E."/>
            <person name="Uehling J."/>
            <person name="Grigoriev I.V."/>
            <person name="Vagvolgyi C."/>
            <person name="Papp T."/>
            <person name="Martin F.M."/>
            <person name="Miettinen O."/>
            <person name="Hibbett D.S."/>
            <person name="Nagy L.G."/>
        </authorList>
    </citation>
    <scope>NUCLEOTIDE SEQUENCE [LARGE SCALE GENOMIC DNA]</scope>
    <source>
        <strain evidence="1 2">HHB13444</strain>
    </source>
</reference>
<evidence type="ECO:0000313" key="2">
    <source>
        <dbReference type="Proteomes" id="UP000308197"/>
    </source>
</evidence>
<evidence type="ECO:0000313" key="1">
    <source>
        <dbReference type="EMBL" id="TFK79618.1"/>
    </source>
</evidence>
<dbReference type="Gene3D" id="3.40.220.10">
    <property type="entry name" value="Leucine Aminopeptidase, subunit E, domain 1"/>
    <property type="match status" value="1"/>
</dbReference>
<dbReference type="Proteomes" id="UP000308197">
    <property type="component" value="Unassembled WGS sequence"/>
</dbReference>
<keyword evidence="2" id="KW-1185">Reference proteome</keyword>